<dbReference type="AlphaFoldDB" id="A0A5B0RWV1"/>
<proteinExistence type="predicted"/>
<evidence type="ECO:0000313" key="2">
    <source>
        <dbReference type="Proteomes" id="UP000325313"/>
    </source>
</evidence>
<evidence type="ECO:0000313" key="1">
    <source>
        <dbReference type="EMBL" id="KAA1129669.1"/>
    </source>
</evidence>
<dbReference type="EMBL" id="VDEP01000136">
    <property type="protein sequence ID" value="KAA1129669.1"/>
    <property type="molecule type" value="Genomic_DNA"/>
</dbReference>
<sequence length="66" mass="7341">MRPILYWSPPGELIAVRTLGIMTSSGRSERCTSAPDFRSNIQPQSIVGPVLEVRLDQVLTESKRLS</sequence>
<comment type="caution">
    <text evidence="1">The sequence shown here is derived from an EMBL/GenBank/DDBJ whole genome shotgun (WGS) entry which is preliminary data.</text>
</comment>
<name>A0A5B0RWV1_PUCGR</name>
<gene>
    <name evidence="1" type="ORF">PGTUg99_034095</name>
</gene>
<organism evidence="1 2">
    <name type="scientific">Puccinia graminis f. sp. tritici</name>
    <dbReference type="NCBI Taxonomy" id="56615"/>
    <lineage>
        <taxon>Eukaryota</taxon>
        <taxon>Fungi</taxon>
        <taxon>Dikarya</taxon>
        <taxon>Basidiomycota</taxon>
        <taxon>Pucciniomycotina</taxon>
        <taxon>Pucciniomycetes</taxon>
        <taxon>Pucciniales</taxon>
        <taxon>Pucciniaceae</taxon>
        <taxon>Puccinia</taxon>
    </lineage>
</organism>
<protein>
    <submittedName>
        <fullName evidence="1">Uncharacterized protein</fullName>
    </submittedName>
</protein>
<reference evidence="1 2" key="1">
    <citation type="submission" date="2019-05" db="EMBL/GenBank/DDBJ databases">
        <title>Emergence of the Ug99 lineage of the wheat stem rust pathogen through somatic hybridization.</title>
        <authorList>
            <person name="Li F."/>
            <person name="Upadhyaya N.M."/>
            <person name="Sperschneider J."/>
            <person name="Matny O."/>
            <person name="Nguyen-Phuc H."/>
            <person name="Mago R."/>
            <person name="Raley C."/>
            <person name="Miller M.E."/>
            <person name="Silverstein K.A.T."/>
            <person name="Henningsen E."/>
            <person name="Hirsch C.D."/>
            <person name="Visser B."/>
            <person name="Pretorius Z.A."/>
            <person name="Steffenson B.J."/>
            <person name="Schwessinger B."/>
            <person name="Dodds P.N."/>
            <person name="Figueroa M."/>
        </authorList>
    </citation>
    <scope>NUCLEOTIDE SEQUENCE [LARGE SCALE GENOMIC DNA]</scope>
    <source>
        <strain evidence="1 2">Ug99</strain>
    </source>
</reference>
<dbReference type="Proteomes" id="UP000325313">
    <property type="component" value="Unassembled WGS sequence"/>
</dbReference>
<accession>A0A5B0RWV1</accession>